<accession>A0ABW8NMJ6</accession>
<dbReference type="PANTHER" id="PTHR33525:SF4">
    <property type="entry name" value="CYCLIC DI-GMP PHOSPHODIESTERASE CDGJ"/>
    <property type="match status" value="1"/>
</dbReference>
<dbReference type="InterPro" id="IPR035919">
    <property type="entry name" value="EAL_sf"/>
</dbReference>
<feature type="domain" description="HDOD" evidence="2">
    <location>
        <begin position="203"/>
        <end position="388"/>
    </location>
</feature>
<dbReference type="PROSITE" id="PS50883">
    <property type="entry name" value="EAL"/>
    <property type="match status" value="1"/>
</dbReference>
<dbReference type="SMART" id="SM00052">
    <property type="entry name" value="EAL"/>
    <property type="match status" value="1"/>
</dbReference>
<dbReference type="InterPro" id="IPR014408">
    <property type="entry name" value="dGMP_Pdiesterase_EAL/HD-GYP"/>
</dbReference>
<dbReference type="Proteomes" id="UP001620597">
    <property type="component" value="Unassembled WGS sequence"/>
</dbReference>
<dbReference type="InterPro" id="IPR001633">
    <property type="entry name" value="EAL_dom"/>
</dbReference>
<dbReference type="InterPro" id="IPR013976">
    <property type="entry name" value="HDOD"/>
</dbReference>
<dbReference type="PANTHER" id="PTHR33525">
    <property type="match status" value="1"/>
</dbReference>
<dbReference type="PIRSF" id="PIRSF003180">
    <property type="entry name" value="DiGMPpdiest_YuxH"/>
    <property type="match status" value="1"/>
</dbReference>
<dbReference type="InterPro" id="IPR052340">
    <property type="entry name" value="RNase_Y/CdgJ"/>
</dbReference>
<dbReference type="SUPFAM" id="SSF109604">
    <property type="entry name" value="HD-domain/PDEase-like"/>
    <property type="match status" value="1"/>
</dbReference>
<dbReference type="SUPFAM" id="SSF141868">
    <property type="entry name" value="EAL domain-like"/>
    <property type="match status" value="1"/>
</dbReference>
<dbReference type="EMBL" id="JBBKTX010000024">
    <property type="protein sequence ID" value="MFK4754087.1"/>
    <property type="molecule type" value="Genomic_DNA"/>
</dbReference>
<dbReference type="PROSITE" id="PS51833">
    <property type="entry name" value="HDOD"/>
    <property type="match status" value="1"/>
</dbReference>
<reference evidence="3 4" key="1">
    <citation type="submission" date="2024-03" db="EMBL/GenBank/DDBJ databases">
        <title>High-quality draft genome sequence of Oceanobacter sp. wDCs-4.</title>
        <authorList>
            <person name="Dong C."/>
        </authorList>
    </citation>
    <scope>NUCLEOTIDE SEQUENCE [LARGE SCALE GENOMIC DNA]</scope>
    <source>
        <strain evidence="4">wDCs-4</strain>
    </source>
</reference>
<keyword evidence="4" id="KW-1185">Reference proteome</keyword>
<name>A0ABW8NMJ6_9GAMM</name>
<sequence length="409" mass="46071">MSEVTVPLLARQPILDQQQNIVGYELLSRPIPNATTAWQDAYGDQATSEVIMGAYNEIGIDRVTGGLPAFINFTRYWLENPPSLSPGTVVAELLEHLDLDEALIHHVKQLHRLKYQVALDDYRGTPIPLELLDYLHIIKIDVLDLPVDTNLKTLIQRYHRPGLRWLAEKVETREMFDACLEAGCELFQGYFFSKPVIMYGRRIPDNKLSVLKLLKVLNNPEVEVDDIHRVLQADPQLSFKMLQMVNSAYLGCTTEVTSINRAIVILGFDRIRAWSNLLALGRLNDKPNALQEQAVIRACLARRLASHWPGIDQETAFTLGLFSLLDAFVDIPLKHLCEKLNLSDSLKNALMRRTGGLGQLLTLVQKLEQAEWDDLDWYALEQLGLQADVISSASVDALNDAKELVEALA</sequence>
<dbReference type="Pfam" id="PF00563">
    <property type="entry name" value="EAL"/>
    <property type="match status" value="1"/>
</dbReference>
<evidence type="ECO:0000259" key="2">
    <source>
        <dbReference type="PROSITE" id="PS51833"/>
    </source>
</evidence>
<proteinExistence type="predicted"/>
<dbReference type="Gene3D" id="3.20.20.450">
    <property type="entry name" value="EAL domain"/>
    <property type="match status" value="1"/>
</dbReference>
<evidence type="ECO:0000313" key="3">
    <source>
        <dbReference type="EMBL" id="MFK4754087.1"/>
    </source>
</evidence>
<dbReference type="RefSeq" id="WP_416207041.1">
    <property type="nucleotide sequence ID" value="NZ_JBBKTX010000024.1"/>
</dbReference>
<dbReference type="Pfam" id="PF08668">
    <property type="entry name" value="HDOD"/>
    <property type="match status" value="1"/>
</dbReference>
<dbReference type="Gene3D" id="1.10.3210.10">
    <property type="entry name" value="Hypothetical protein af1432"/>
    <property type="match status" value="1"/>
</dbReference>
<evidence type="ECO:0000313" key="4">
    <source>
        <dbReference type="Proteomes" id="UP001620597"/>
    </source>
</evidence>
<gene>
    <name evidence="3" type="ORF">WG929_16870</name>
</gene>
<evidence type="ECO:0000259" key="1">
    <source>
        <dbReference type="PROSITE" id="PS50883"/>
    </source>
</evidence>
<organism evidence="3 4">
    <name type="scientific">Oceanobacter antarcticus</name>
    <dbReference type="NCBI Taxonomy" id="3133425"/>
    <lineage>
        <taxon>Bacteria</taxon>
        <taxon>Pseudomonadati</taxon>
        <taxon>Pseudomonadota</taxon>
        <taxon>Gammaproteobacteria</taxon>
        <taxon>Oceanospirillales</taxon>
        <taxon>Oceanospirillaceae</taxon>
        <taxon>Oceanobacter</taxon>
    </lineage>
</organism>
<protein>
    <submittedName>
        <fullName evidence="3">HDOD domain-containing protein</fullName>
    </submittedName>
</protein>
<feature type="domain" description="EAL" evidence="1">
    <location>
        <begin position="1"/>
        <end position="209"/>
    </location>
</feature>
<comment type="caution">
    <text evidence="3">The sequence shown here is derived from an EMBL/GenBank/DDBJ whole genome shotgun (WGS) entry which is preliminary data.</text>
</comment>